<dbReference type="Pfam" id="PF13091">
    <property type="entry name" value="PLDc_2"/>
    <property type="match status" value="2"/>
</dbReference>
<keyword evidence="5" id="KW-0442">Lipid degradation</keyword>
<dbReference type="EMBL" id="BAAAPH010000005">
    <property type="protein sequence ID" value="GAA1563032.1"/>
    <property type="molecule type" value="Genomic_DNA"/>
</dbReference>
<dbReference type="RefSeq" id="WP_344233067.1">
    <property type="nucleotide sequence ID" value="NZ_BAAAPH010000005.1"/>
</dbReference>
<reference evidence="9 10" key="1">
    <citation type="journal article" date="2019" name="Int. J. Syst. Evol. Microbiol.">
        <title>The Global Catalogue of Microorganisms (GCM) 10K type strain sequencing project: providing services to taxonomists for standard genome sequencing and annotation.</title>
        <authorList>
            <consortium name="The Broad Institute Genomics Platform"/>
            <consortium name="The Broad Institute Genome Sequencing Center for Infectious Disease"/>
            <person name="Wu L."/>
            <person name="Ma J."/>
        </authorList>
    </citation>
    <scope>NUCLEOTIDE SEQUENCE [LARGE SCALE GENOMIC DNA]</scope>
    <source>
        <strain evidence="9 10">JCM 15572</strain>
    </source>
</reference>
<evidence type="ECO:0000313" key="10">
    <source>
        <dbReference type="Proteomes" id="UP001501705"/>
    </source>
</evidence>
<feature type="signal peptide" evidence="7">
    <location>
        <begin position="1"/>
        <end position="36"/>
    </location>
</feature>
<keyword evidence="4" id="KW-0378">Hydrolase</keyword>
<accession>A0ABN2CTQ6</accession>
<keyword evidence="10" id="KW-1185">Reference proteome</keyword>
<evidence type="ECO:0000256" key="7">
    <source>
        <dbReference type="SAM" id="SignalP"/>
    </source>
</evidence>
<dbReference type="PANTHER" id="PTHR43856:SF1">
    <property type="entry name" value="MITOCHONDRIAL CARDIOLIPIN HYDROLASE"/>
    <property type="match status" value="1"/>
</dbReference>
<dbReference type="Proteomes" id="UP001501705">
    <property type="component" value="Unassembled WGS sequence"/>
</dbReference>
<evidence type="ECO:0000256" key="5">
    <source>
        <dbReference type="ARBA" id="ARBA00022963"/>
    </source>
</evidence>
<evidence type="ECO:0000256" key="2">
    <source>
        <dbReference type="ARBA" id="ARBA00008664"/>
    </source>
</evidence>
<dbReference type="Gene3D" id="3.30.870.10">
    <property type="entry name" value="Endonuclease Chain A"/>
    <property type="match status" value="2"/>
</dbReference>
<evidence type="ECO:0000256" key="6">
    <source>
        <dbReference type="ARBA" id="ARBA00023098"/>
    </source>
</evidence>
<evidence type="ECO:0000259" key="8">
    <source>
        <dbReference type="PROSITE" id="PS50035"/>
    </source>
</evidence>
<name>A0ABN2CTQ6_9ACTN</name>
<dbReference type="EC" id="3.1.4.4" evidence="3"/>
<comment type="catalytic activity">
    <reaction evidence="1">
        <text>a 1,2-diacyl-sn-glycero-3-phosphocholine + H2O = a 1,2-diacyl-sn-glycero-3-phosphate + choline + H(+)</text>
        <dbReference type="Rhea" id="RHEA:14445"/>
        <dbReference type="ChEBI" id="CHEBI:15354"/>
        <dbReference type="ChEBI" id="CHEBI:15377"/>
        <dbReference type="ChEBI" id="CHEBI:15378"/>
        <dbReference type="ChEBI" id="CHEBI:57643"/>
        <dbReference type="ChEBI" id="CHEBI:58608"/>
        <dbReference type="EC" id="3.1.4.4"/>
    </reaction>
</comment>
<feature type="chain" id="PRO_5045744163" description="phospholipase D" evidence="7">
    <location>
        <begin position="37"/>
        <end position="437"/>
    </location>
</feature>
<dbReference type="PROSITE" id="PS50035">
    <property type="entry name" value="PLD"/>
    <property type="match status" value="1"/>
</dbReference>
<dbReference type="InterPro" id="IPR025202">
    <property type="entry name" value="PLD-like_dom"/>
</dbReference>
<feature type="domain" description="PLD phosphodiesterase" evidence="8">
    <location>
        <begin position="364"/>
        <end position="398"/>
    </location>
</feature>
<evidence type="ECO:0000256" key="4">
    <source>
        <dbReference type="ARBA" id="ARBA00022801"/>
    </source>
</evidence>
<dbReference type="PANTHER" id="PTHR43856">
    <property type="entry name" value="CARDIOLIPIN HYDROLASE"/>
    <property type="match status" value="1"/>
</dbReference>
<keyword evidence="7" id="KW-0732">Signal</keyword>
<evidence type="ECO:0000256" key="1">
    <source>
        <dbReference type="ARBA" id="ARBA00000798"/>
    </source>
</evidence>
<organism evidence="9 10">
    <name type="scientific">Kribbella hippodromi</name>
    <dbReference type="NCBI Taxonomy" id="434347"/>
    <lineage>
        <taxon>Bacteria</taxon>
        <taxon>Bacillati</taxon>
        <taxon>Actinomycetota</taxon>
        <taxon>Actinomycetes</taxon>
        <taxon>Propionibacteriales</taxon>
        <taxon>Kribbellaceae</taxon>
        <taxon>Kribbella</taxon>
    </lineage>
</organism>
<protein>
    <recommendedName>
        <fullName evidence="3">phospholipase D</fullName>
        <ecNumber evidence="3">3.1.4.4</ecNumber>
    </recommendedName>
</protein>
<comment type="caution">
    <text evidence="9">The sequence shown here is derived from an EMBL/GenBank/DDBJ whole genome shotgun (WGS) entry which is preliminary data.</text>
</comment>
<dbReference type="SUPFAM" id="SSF56024">
    <property type="entry name" value="Phospholipase D/nuclease"/>
    <property type="match status" value="2"/>
</dbReference>
<evidence type="ECO:0000256" key="3">
    <source>
        <dbReference type="ARBA" id="ARBA00012027"/>
    </source>
</evidence>
<keyword evidence="6" id="KW-0443">Lipid metabolism</keyword>
<proteinExistence type="inferred from homology"/>
<gene>
    <name evidence="9" type="ORF">GCM10009804_19640</name>
</gene>
<sequence>MLHPVRELMRRPMRPALLVPLVLLAGPALQPSAAPAAVPDPVIGHAVFNDPAGTTAQQNTIQVQLAGLIDRVPAGEEIQGSFFGFDPPDTADTATDPDLVDRLIAAHDRGVKIKLIVDQKSKNSAATQRLRAAIGSADDQPSYVVDCADKSPAGTIRGCIATRVKQWSDGPVTPYNHNKFFTFSKIRQSSGAEAGSVVYQASANLGIWDQNEAYNNALTYSDPKTYAAYRTYFSDLRSYRYVAAGNNNYYKDSGSGTDYRAFFFPRQERAGQPFDDPATDTVYNTLGSVHCTYTEADGSRHQTDVRVAMWDFNRPAIAQRLAQLRKDGCWVDVVLTNANDAVLTALKSAPVQITKCNYNVAPGIDVRVHSKYLLIDGGFDNDIVPRVYTGSHNFSYSALRQADEAQVRVMGRTVHDEYLKNFWHIRDTCRAKGGVIT</sequence>
<dbReference type="InterPro" id="IPR001736">
    <property type="entry name" value="PLipase_D/transphosphatidylase"/>
</dbReference>
<comment type="similarity">
    <text evidence="2">Belongs to the phospholipase D family.</text>
</comment>
<dbReference type="InterPro" id="IPR051406">
    <property type="entry name" value="PLD_domain"/>
</dbReference>
<evidence type="ECO:0000313" key="9">
    <source>
        <dbReference type="EMBL" id="GAA1563032.1"/>
    </source>
</evidence>